<evidence type="ECO:0000256" key="1">
    <source>
        <dbReference type="ARBA" id="ARBA00003294"/>
    </source>
</evidence>
<keyword evidence="7 12" id="KW-0220">Diaminopimelate biosynthesis</keyword>
<evidence type="ECO:0000256" key="7">
    <source>
        <dbReference type="ARBA" id="ARBA00022915"/>
    </source>
</evidence>
<name>A0A7Y0L272_9FIRM</name>
<proteinExistence type="inferred from homology"/>
<dbReference type="InterPro" id="IPR013785">
    <property type="entry name" value="Aldolase_TIM"/>
</dbReference>
<dbReference type="GO" id="GO:0009089">
    <property type="term" value="P:lysine biosynthetic process via diaminopimelate"/>
    <property type="evidence" value="ECO:0007669"/>
    <property type="project" value="UniProtKB-UniRule"/>
</dbReference>
<dbReference type="Gene3D" id="3.20.20.70">
    <property type="entry name" value="Aldolase class I"/>
    <property type="match status" value="1"/>
</dbReference>
<feature type="active site" description="Schiff-base intermediate with substrate" evidence="12 14">
    <location>
        <position position="163"/>
    </location>
</feature>
<comment type="pathway">
    <text evidence="2 12">Amino-acid biosynthesis; L-lysine biosynthesis via DAP pathway; (S)-tetrahydrodipicolinate from L-aspartate: step 3/4.</text>
</comment>
<feature type="site" description="Part of a proton relay during catalysis" evidence="12">
    <location>
        <position position="45"/>
    </location>
</feature>
<dbReference type="AlphaFoldDB" id="A0A7Y0L272"/>
<sequence length="302" mass="32112">MNWPPIMTALLTPYDSGGAVDPEKAAALARHLVGQGCGGFVVAGSTGEAYGLSLEERRALFYAVKAAVPAEVAVWVGTGHNDTRETVRLTEAAEAWGADGMLIVAPYYNKPSQEGLAAHFVEAARHTSRPVMLYDVPGRTGVRVDAETVLAAHRKADNIVAVKEAAGSVAAMIAMHRALGSEIRLYSGDDGLLLPSLAVGAVGVVSVAAHVAAAPMASLVAHYHAGQRHQAIQLHEKLWPLAQELFCDANPVPLKWLMNRLGWQVGGVRAPLTMPRDIKKFDGLWQAYQQLAELESARSGAS</sequence>
<dbReference type="PANTHER" id="PTHR12128:SF66">
    <property type="entry name" value="4-HYDROXY-2-OXOGLUTARATE ALDOLASE, MITOCHONDRIAL"/>
    <property type="match status" value="1"/>
</dbReference>
<gene>
    <name evidence="12 16" type="primary">dapA</name>
    <name evidence="16" type="ORF">HIJ39_05725</name>
</gene>
<evidence type="ECO:0000256" key="9">
    <source>
        <dbReference type="ARBA" id="ARBA00023239"/>
    </source>
</evidence>
<evidence type="ECO:0000256" key="12">
    <source>
        <dbReference type="HAMAP-Rule" id="MF_00418"/>
    </source>
</evidence>
<dbReference type="GO" id="GO:0005829">
    <property type="term" value="C:cytosol"/>
    <property type="evidence" value="ECO:0007669"/>
    <property type="project" value="TreeGrafter"/>
</dbReference>
<feature type="binding site" evidence="12 15">
    <location>
        <position position="46"/>
    </location>
    <ligand>
        <name>pyruvate</name>
        <dbReference type="ChEBI" id="CHEBI:15361"/>
    </ligand>
</feature>
<evidence type="ECO:0000256" key="6">
    <source>
        <dbReference type="ARBA" id="ARBA00022605"/>
    </source>
</evidence>
<feature type="binding site" evidence="12 15">
    <location>
        <position position="205"/>
    </location>
    <ligand>
        <name>pyruvate</name>
        <dbReference type="ChEBI" id="CHEBI:15361"/>
    </ligand>
</feature>
<keyword evidence="17" id="KW-1185">Reference proteome</keyword>
<comment type="subunit">
    <text evidence="12">Homotetramer; dimer of dimers.</text>
</comment>
<feature type="active site" description="Proton donor/acceptor" evidence="12 14">
    <location>
        <position position="134"/>
    </location>
</feature>
<dbReference type="SMART" id="SM01130">
    <property type="entry name" value="DHDPS"/>
    <property type="match status" value="1"/>
</dbReference>
<evidence type="ECO:0000256" key="10">
    <source>
        <dbReference type="ARBA" id="ARBA00023270"/>
    </source>
</evidence>
<dbReference type="InterPro" id="IPR020625">
    <property type="entry name" value="Schiff_base-form_aldolases_AS"/>
</dbReference>
<evidence type="ECO:0000313" key="17">
    <source>
        <dbReference type="Proteomes" id="UP000533476"/>
    </source>
</evidence>
<comment type="similarity">
    <text evidence="3 12 13">Belongs to the DapA family.</text>
</comment>
<dbReference type="PANTHER" id="PTHR12128">
    <property type="entry name" value="DIHYDRODIPICOLINATE SYNTHASE"/>
    <property type="match status" value="1"/>
</dbReference>
<dbReference type="InterPro" id="IPR002220">
    <property type="entry name" value="DapA-like"/>
</dbReference>
<organism evidence="16 17">
    <name type="scientific">Sulfobacillus harzensis</name>
    <dbReference type="NCBI Taxonomy" id="2729629"/>
    <lineage>
        <taxon>Bacteria</taxon>
        <taxon>Bacillati</taxon>
        <taxon>Bacillota</taxon>
        <taxon>Clostridia</taxon>
        <taxon>Eubacteriales</taxon>
        <taxon>Clostridiales Family XVII. Incertae Sedis</taxon>
        <taxon>Sulfobacillus</taxon>
    </lineage>
</organism>
<dbReference type="PROSITE" id="PS00666">
    <property type="entry name" value="DHDPS_2"/>
    <property type="match status" value="1"/>
</dbReference>
<dbReference type="GO" id="GO:0008840">
    <property type="term" value="F:4-hydroxy-tetrahydrodipicolinate synthase activity"/>
    <property type="evidence" value="ECO:0007669"/>
    <property type="project" value="UniProtKB-UniRule"/>
</dbReference>
<comment type="caution">
    <text evidence="12">Was originally thought to be a dihydrodipicolinate synthase (DHDPS), catalyzing the condensation of (S)-aspartate-beta-semialdehyde [(S)-ASA] and pyruvate to dihydrodipicolinate (DHDP). However, it was shown in E.coli that the product of the enzymatic reaction is not dihydrodipicolinate but in fact (4S)-4-hydroxy-2,3,4,5-tetrahydro-(2S)-dipicolinic acid (HTPA), and that the consecutive dehydration reaction leading to DHDP is not spontaneous but catalyzed by DapB.</text>
</comment>
<protein>
    <recommendedName>
        <fullName evidence="4 12">4-hydroxy-tetrahydrodipicolinate synthase</fullName>
        <shortName evidence="12">HTPA synthase</shortName>
        <ecNumber evidence="4 12">4.3.3.7</ecNumber>
    </recommendedName>
</protein>
<comment type="function">
    <text evidence="1 12">Catalyzes the condensation of (S)-aspartate-beta-semialdehyde [(S)-ASA] and pyruvate to 4-hydroxy-tetrahydrodipicolinate (HTPA).</text>
</comment>
<dbReference type="SUPFAM" id="SSF51569">
    <property type="entry name" value="Aldolase"/>
    <property type="match status" value="1"/>
</dbReference>
<comment type="catalytic activity">
    <reaction evidence="11 12">
        <text>L-aspartate 4-semialdehyde + pyruvate = (2S,4S)-4-hydroxy-2,3,4,5-tetrahydrodipicolinate + H2O + H(+)</text>
        <dbReference type="Rhea" id="RHEA:34171"/>
        <dbReference type="ChEBI" id="CHEBI:15361"/>
        <dbReference type="ChEBI" id="CHEBI:15377"/>
        <dbReference type="ChEBI" id="CHEBI:15378"/>
        <dbReference type="ChEBI" id="CHEBI:67139"/>
        <dbReference type="ChEBI" id="CHEBI:537519"/>
        <dbReference type="EC" id="4.3.3.7"/>
    </reaction>
</comment>
<dbReference type="InterPro" id="IPR005263">
    <property type="entry name" value="DapA"/>
</dbReference>
<comment type="caution">
    <text evidence="16">The sequence shown here is derived from an EMBL/GenBank/DDBJ whole genome shotgun (WGS) entry which is preliminary data.</text>
</comment>
<dbReference type="Pfam" id="PF00701">
    <property type="entry name" value="DHDPS"/>
    <property type="match status" value="1"/>
</dbReference>
<evidence type="ECO:0000256" key="15">
    <source>
        <dbReference type="PIRSR" id="PIRSR001365-2"/>
    </source>
</evidence>
<dbReference type="RefSeq" id="WP_169097628.1">
    <property type="nucleotide sequence ID" value="NZ_JABBVZ010000013.1"/>
</dbReference>
<evidence type="ECO:0000256" key="14">
    <source>
        <dbReference type="PIRSR" id="PIRSR001365-1"/>
    </source>
</evidence>
<evidence type="ECO:0000256" key="13">
    <source>
        <dbReference type="PIRNR" id="PIRNR001365"/>
    </source>
</evidence>
<dbReference type="GO" id="GO:0019877">
    <property type="term" value="P:diaminopimelate biosynthetic process"/>
    <property type="evidence" value="ECO:0007669"/>
    <property type="project" value="UniProtKB-UniRule"/>
</dbReference>
<dbReference type="PRINTS" id="PR00146">
    <property type="entry name" value="DHPICSNTHASE"/>
</dbReference>
<comment type="subcellular location">
    <subcellularLocation>
        <location evidence="12">Cytoplasm</location>
    </subcellularLocation>
</comment>
<evidence type="ECO:0000313" key="16">
    <source>
        <dbReference type="EMBL" id="NMP21850.1"/>
    </source>
</evidence>
<dbReference type="EC" id="4.3.3.7" evidence="4 12"/>
<keyword evidence="10 12" id="KW-0704">Schiff base</keyword>
<reference evidence="16 17" key="1">
    <citation type="submission" date="2020-04" db="EMBL/GenBank/DDBJ databases">
        <authorList>
            <person name="Zhang R."/>
            <person name="Schippers A."/>
        </authorList>
    </citation>
    <scope>NUCLEOTIDE SEQUENCE [LARGE SCALE GENOMIC DNA]</scope>
    <source>
        <strain evidence="16 17">DSM 109850</strain>
    </source>
</reference>
<accession>A0A7Y0L272</accession>
<dbReference type="UniPathway" id="UPA00034">
    <property type="reaction ID" value="UER00017"/>
</dbReference>
<dbReference type="CDD" id="cd00950">
    <property type="entry name" value="DHDPS"/>
    <property type="match status" value="1"/>
</dbReference>
<keyword evidence="9 12" id="KW-0456">Lyase</keyword>
<evidence type="ECO:0000256" key="11">
    <source>
        <dbReference type="ARBA" id="ARBA00047836"/>
    </source>
</evidence>
<dbReference type="EMBL" id="JABBVZ010000013">
    <property type="protein sequence ID" value="NMP21850.1"/>
    <property type="molecule type" value="Genomic_DNA"/>
</dbReference>
<dbReference type="PIRSF" id="PIRSF001365">
    <property type="entry name" value="DHDPS"/>
    <property type="match status" value="1"/>
</dbReference>
<feature type="site" description="Part of a proton relay during catalysis" evidence="12">
    <location>
        <position position="108"/>
    </location>
</feature>
<keyword evidence="6 12" id="KW-0028">Amino-acid biosynthesis</keyword>
<evidence type="ECO:0000256" key="3">
    <source>
        <dbReference type="ARBA" id="ARBA00007592"/>
    </source>
</evidence>
<keyword evidence="8 12" id="KW-0457">Lysine biosynthesis</keyword>
<evidence type="ECO:0000256" key="2">
    <source>
        <dbReference type="ARBA" id="ARBA00005120"/>
    </source>
</evidence>
<evidence type="ECO:0000256" key="4">
    <source>
        <dbReference type="ARBA" id="ARBA00012086"/>
    </source>
</evidence>
<evidence type="ECO:0000256" key="8">
    <source>
        <dbReference type="ARBA" id="ARBA00023154"/>
    </source>
</evidence>
<dbReference type="HAMAP" id="MF_00418">
    <property type="entry name" value="DapA"/>
    <property type="match status" value="1"/>
</dbReference>
<dbReference type="Proteomes" id="UP000533476">
    <property type="component" value="Unassembled WGS sequence"/>
</dbReference>
<evidence type="ECO:0000256" key="5">
    <source>
        <dbReference type="ARBA" id="ARBA00022490"/>
    </source>
</evidence>
<keyword evidence="5 12" id="KW-0963">Cytoplasm</keyword>
<dbReference type="NCBIfam" id="TIGR00674">
    <property type="entry name" value="dapA"/>
    <property type="match status" value="1"/>
</dbReference>